<reference evidence="2 3" key="1">
    <citation type="submission" date="2017-02" db="EMBL/GenBank/DDBJ databases">
        <authorList>
            <person name="Peterson S.W."/>
        </authorList>
    </citation>
    <scope>NUCLEOTIDE SEQUENCE [LARGE SCALE GENOMIC DNA]</scope>
    <source>
        <strain evidence="2 3">S285</strain>
    </source>
</reference>
<proteinExistence type="predicted"/>
<evidence type="ECO:0000313" key="3">
    <source>
        <dbReference type="Proteomes" id="UP000193978"/>
    </source>
</evidence>
<dbReference type="InterPro" id="IPR037401">
    <property type="entry name" value="SnoaL-like"/>
</dbReference>
<protein>
    <recommendedName>
        <fullName evidence="1">SnoaL-like domain-containing protein</fullName>
    </recommendedName>
</protein>
<dbReference type="SUPFAM" id="SSF54427">
    <property type="entry name" value="NTF2-like"/>
    <property type="match status" value="1"/>
</dbReference>
<feature type="domain" description="SnoaL-like" evidence="1">
    <location>
        <begin position="8"/>
        <end position="108"/>
    </location>
</feature>
<accession>A0A1W6N1U8</accession>
<name>A0A1W6N1U8_9HYPH</name>
<dbReference type="KEGG" id="mbry:B1812_19985"/>
<dbReference type="EMBL" id="CP019948">
    <property type="protein sequence ID" value="ARN83834.1"/>
    <property type="molecule type" value="Genomic_DNA"/>
</dbReference>
<sequence>METEAFAAEWIAAFNALDLERVLSHYAEDIVLVSPVAIERLGRDDGEVRGKTALRAYFATGVYPGSPLKFSLRNCYRGVASVVLEYDRHDGRRGAEFMELDEDGLIKRVVAHYVSTGSKDR</sequence>
<organism evidence="2 3">
    <name type="scientific">Methylocystis bryophila</name>
    <dbReference type="NCBI Taxonomy" id="655015"/>
    <lineage>
        <taxon>Bacteria</taxon>
        <taxon>Pseudomonadati</taxon>
        <taxon>Pseudomonadota</taxon>
        <taxon>Alphaproteobacteria</taxon>
        <taxon>Hyphomicrobiales</taxon>
        <taxon>Methylocystaceae</taxon>
        <taxon>Methylocystis</taxon>
    </lineage>
</organism>
<dbReference type="InterPro" id="IPR032710">
    <property type="entry name" value="NTF2-like_dom_sf"/>
</dbReference>
<dbReference type="Proteomes" id="UP000193978">
    <property type="component" value="Chromosome"/>
</dbReference>
<keyword evidence="3" id="KW-1185">Reference proteome</keyword>
<dbReference type="Pfam" id="PF12680">
    <property type="entry name" value="SnoaL_2"/>
    <property type="match status" value="1"/>
</dbReference>
<gene>
    <name evidence="2" type="ORF">B1812_19985</name>
</gene>
<evidence type="ECO:0000313" key="2">
    <source>
        <dbReference type="EMBL" id="ARN83834.1"/>
    </source>
</evidence>
<dbReference type="AlphaFoldDB" id="A0A1W6N1U8"/>
<dbReference type="Gene3D" id="3.10.450.50">
    <property type="match status" value="1"/>
</dbReference>
<evidence type="ECO:0000259" key="1">
    <source>
        <dbReference type="Pfam" id="PF12680"/>
    </source>
</evidence>
<dbReference type="STRING" id="655015.B1812_19985"/>